<keyword evidence="1" id="KW-0732">Signal</keyword>
<evidence type="ECO:0008006" key="4">
    <source>
        <dbReference type="Google" id="ProtNLM"/>
    </source>
</evidence>
<evidence type="ECO:0000313" key="2">
    <source>
        <dbReference type="EMBL" id="QHI70761.1"/>
    </source>
</evidence>
<evidence type="ECO:0000313" key="3">
    <source>
        <dbReference type="Proteomes" id="UP000464954"/>
    </source>
</evidence>
<proteinExistence type="predicted"/>
<accession>A0A6P1MAA1</accession>
<name>A0A6P1MAA1_9BACT</name>
<reference evidence="2 3" key="1">
    <citation type="submission" date="2020-01" db="EMBL/GenBank/DDBJ databases">
        <title>Ponticoccus aerotolerans gen. nov., sp. nov., an anaerobic bacterium and proposal of Ponticoccusceae fam. nov., Ponticoccusles ord. nov. and Ponticoccuse classis nov. in the phylum Kiritimatiellaeota.</title>
        <authorList>
            <person name="Zhou L.Y."/>
            <person name="Du Z.J."/>
        </authorList>
    </citation>
    <scope>NUCLEOTIDE SEQUENCE [LARGE SCALE GENOMIC DNA]</scope>
    <source>
        <strain evidence="2 3">S-5007</strain>
    </source>
</reference>
<dbReference type="Proteomes" id="UP000464954">
    <property type="component" value="Chromosome"/>
</dbReference>
<evidence type="ECO:0000256" key="1">
    <source>
        <dbReference type="SAM" id="SignalP"/>
    </source>
</evidence>
<dbReference type="KEGG" id="taer:GT409_15375"/>
<organism evidence="2 3">
    <name type="scientific">Tichowtungia aerotolerans</name>
    <dbReference type="NCBI Taxonomy" id="2697043"/>
    <lineage>
        <taxon>Bacteria</taxon>
        <taxon>Pseudomonadati</taxon>
        <taxon>Kiritimatiellota</taxon>
        <taxon>Tichowtungiia</taxon>
        <taxon>Tichowtungiales</taxon>
        <taxon>Tichowtungiaceae</taxon>
        <taxon>Tichowtungia</taxon>
    </lineage>
</organism>
<protein>
    <recommendedName>
        <fullName evidence="4">Tetratricopeptide repeat protein</fullName>
    </recommendedName>
</protein>
<feature type="chain" id="PRO_5026766345" description="Tetratricopeptide repeat protein" evidence="1">
    <location>
        <begin position="21"/>
        <end position="262"/>
    </location>
</feature>
<dbReference type="RefSeq" id="WP_160629933.1">
    <property type="nucleotide sequence ID" value="NZ_CP047593.1"/>
</dbReference>
<keyword evidence="3" id="KW-1185">Reference proteome</keyword>
<gene>
    <name evidence="2" type="ORF">GT409_15375</name>
</gene>
<feature type="signal peptide" evidence="1">
    <location>
        <begin position="1"/>
        <end position="20"/>
    </location>
</feature>
<dbReference type="AlphaFoldDB" id="A0A6P1MAA1"/>
<sequence length="262" mass="29660">MRVFKTFLIVALGCAFAAQAEYEVEITFKNGALRTVDDLVVQAGKVVLAKENLSVAFDQIQIANFTFEEPLTAEECDGFFARGDYKALVDRLNSFLAPVRQGLALPGNIDLYVQYKMRACFWTEQYDETLTAANILQKKNSQYAPLAGLYKVLVMLEQKKTPEDVARALSAISKPEEISSSISEYIQGRLAMEKRDYETALQHFSNVLVYNSRDAEWVPAATYYEAAVYKRTGYLESMAHIAKEFEIAYPEGYWSVRAEELK</sequence>
<dbReference type="EMBL" id="CP047593">
    <property type="protein sequence ID" value="QHI70761.1"/>
    <property type="molecule type" value="Genomic_DNA"/>
</dbReference>